<feature type="transmembrane region" description="Helical" evidence="1">
    <location>
        <begin position="21"/>
        <end position="42"/>
    </location>
</feature>
<keyword evidence="4" id="KW-1185">Reference proteome</keyword>
<evidence type="ECO:0000259" key="2">
    <source>
        <dbReference type="Pfam" id="PF20151"/>
    </source>
</evidence>
<sequence length="335" mass="37454">MFYDISLNLHREITYIWSRRPTLLGILYTIVRYGWLLVSMVDAAINYQTKDDLMIVDCYRDFILRIVAYTGGAVFVALRAYALSGGKYAVAITIFLLNETFVIPNFDCTMRCSSLDLQYELSKLHGRVLPMFVGCQAVLSRDTDLSALLIRVDTVGYFAVIRVSRTAMILSEVAVVILTWTKTRAQTSDFTSTSPTAIARVLFKNGILCFIVPIVLTSVVWALNEHNYERITAELVEFIGQARDAKSPRLKYFRSLVSIVTSHFLLDLGELAAKANIGPMSSIGEQTLTRDLTPGSESDVLSVLFEEDLRNNESDPAYMNTSNSLFTEGCSRVPG</sequence>
<dbReference type="OrthoDB" id="2756746at2759"/>
<organism evidence="3 4">
    <name type="scientific">Lentinus tigrinus ALCF2SS1-6</name>
    <dbReference type="NCBI Taxonomy" id="1328759"/>
    <lineage>
        <taxon>Eukaryota</taxon>
        <taxon>Fungi</taxon>
        <taxon>Dikarya</taxon>
        <taxon>Basidiomycota</taxon>
        <taxon>Agaricomycotina</taxon>
        <taxon>Agaricomycetes</taxon>
        <taxon>Polyporales</taxon>
        <taxon>Polyporaceae</taxon>
        <taxon>Lentinus</taxon>
    </lineage>
</organism>
<dbReference type="InterPro" id="IPR045340">
    <property type="entry name" value="DUF6533"/>
</dbReference>
<accession>A0A5C2S5V4</accession>
<reference evidence="3" key="1">
    <citation type="journal article" date="2018" name="Genome Biol. Evol.">
        <title>Genomics and development of Lentinus tigrinus, a white-rot wood-decaying mushroom with dimorphic fruiting bodies.</title>
        <authorList>
            <person name="Wu B."/>
            <person name="Xu Z."/>
            <person name="Knudson A."/>
            <person name="Carlson A."/>
            <person name="Chen N."/>
            <person name="Kovaka S."/>
            <person name="LaButti K."/>
            <person name="Lipzen A."/>
            <person name="Pennachio C."/>
            <person name="Riley R."/>
            <person name="Schakwitz W."/>
            <person name="Umezawa K."/>
            <person name="Ohm R.A."/>
            <person name="Grigoriev I.V."/>
            <person name="Nagy L.G."/>
            <person name="Gibbons J."/>
            <person name="Hibbett D."/>
        </authorList>
    </citation>
    <scope>NUCLEOTIDE SEQUENCE [LARGE SCALE GENOMIC DNA]</scope>
    <source>
        <strain evidence="3">ALCF2SS1-6</strain>
    </source>
</reference>
<proteinExistence type="predicted"/>
<dbReference type="Proteomes" id="UP000313359">
    <property type="component" value="Unassembled WGS sequence"/>
</dbReference>
<dbReference type="EMBL" id="ML122274">
    <property type="protein sequence ID" value="RPD58598.1"/>
    <property type="molecule type" value="Genomic_DNA"/>
</dbReference>
<keyword evidence="1" id="KW-1133">Transmembrane helix</keyword>
<evidence type="ECO:0000313" key="4">
    <source>
        <dbReference type="Proteomes" id="UP000313359"/>
    </source>
</evidence>
<name>A0A5C2S5V4_9APHY</name>
<feature type="domain" description="DUF6533" evidence="2">
    <location>
        <begin position="1"/>
        <end position="36"/>
    </location>
</feature>
<feature type="transmembrane region" description="Helical" evidence="1">
    <location>
        <begin position="62"/>
        <end position="81"/>
    </location>
</feature>
<feature type="transmembrane region" description="Helical" evidence="1">
    <location>
        <begin position="155"/>
        <end position="180"/>
    </location>
</feature>
<feature type="transmembrane region" description="Helical" evidence="1">
    <location>
        <begin position="201"/>
        <end position="223"/>
    </location>
</feature>
<evidence type="ECO:0000256" key="1">
    <source>
        <dbReference type="SAM" id="Phobius"/>
    </source>
</evidence>
<dbReference type="AlphaFoldDB" id="A0A5C2S5V4"/>
<keyword evidence="1" id="KW-0472">Membrane</keyword>
<gene>
    <name evidence="3" type="ORF">L227DRAFT_564674</name>
</gene>
<dbReference type="Pfam" id="PF20151">
    <property type="entry name" value="DUF6533"/>
    <property type="match status" value="1"/>
</dbReference>
<protein>
    <recommendedName>
        <fullName evidence="2">DUF6533 domain-containing protein</fullName>
    </recommendedName>
</protein>
<evidence type="ECO:0000313" key="3">
    <source>
        <dbReference type="EMBL" id="RPD58598.1"/>
    </source>
</evidence>
<keyword evidence="1" id="KW-0812">Transmembrane</keyword>